<gene>
    <name evidence="1" type="ORF">C0068_15475</name>
</gene>
<dbReference type="Proteomes" id="UP000237222">
    <property type="component" value="Unassembled WGS sequence"/>
</dbReference>
<protein>
    <recommendedName>
        <fullName evidence="3">RcnB family protein</fullName>
    </recommendedName>
</protein>
<reference evidence="1" key="1">
    <citation type="submission" date="2018-01" db="EMBL/GenBank/DDBJ databases">
        <authorList>
            <person name="Yu X.-D."/>
        </authorList>
    </citation>
    <scope>NUCLEOTIDE SEQUENCE</scope>
    <source>
        <strain evidence="1">ZX-21</strain>
    </source>
</reference>
<evidence type="ECO:0000313" key="2">
    <source>
        <dbReference type="Proteomes" id="UP000237222"/>
    </source>
</evidence>
<dbReference type="EMBL" id="PQGG01000035">
    <property type="protein sequence ID" value="POP51752.1"/>
    <property type="molecule type" value="Genomic_DNA"/>
</dbReference>
<dbReference type="RefSeq" id="WP_103685377.1">
    <property type="nucleotide sequence ID" value="NZ_PQGG01000035.1"/>
</dbReference>
<accession>A0A2S4HCM2</accession>
<dbReference type="Gene3D" id="3.10.450.160">
    <property type="entry name" value="inner membrane protein cigr"/>
    <property type="match status" value="1"/>
</dbReference>
<proteinExistence type="predicted"/>
<evidence type="ECO:0000313" key="1">
    <source>
        <dbReference type="EMBL" id="POP51752.1"/>
    </source>
</evidence>
<organism evidence="1 2">
    <name type="scientific">Zhongshania marina</name>
    <dbReference type="NCBI Taxonomy" id="2304603"/>
    <lineage>
        <taxon>Bacteria</taxon>
        <taxon>Pseudomonadati</taxon>
        <taxon>Pseudomonadota</taxon>
        <taxon>Gammaproteobacteria</taxon>
        <taxon>Cellvibrionales</taxon>
        <taxon>Spongiibacteraceae</taxon>
        <taxon>Zhongshania</taxon>
    </lineage>
</organism>
<evidence type="ECO:0008006" key="3">
    <source>
        <dbReference type="Google" id="ProtNLM"/>
    </source>
</evidence>
<dbReference type="OrthoDB" id="5739345at2"/>
<comment type="caution">
    <text evidence="1">The sequence shown here is derived from an EMBL/GenBank/DDBJ whole genome shotgun (WGS) entry which is preliminary data.</text>
</comment>
<sequence length="99" mass="11116">MKTTIVMFAIVLLFGTVGVFAKPPNGELPRGLQKKVAEGQQLPPGWQKKLMVGHRLEPNIYAHGRVIVPVDDRGHIIVMVEDRRLRLVQATLEIIEILN</sequence>
<dbReference type="AlphaFoldDB" id="A0A2S4HCM2"/>
<name>A0A2S4HCM2_9GAMM</name>